<evidence type="ECO:0000256" key="1">
    <source>
        <dbReference type="ARBA" id="ARBA00022679"/>
    </source>
</evidence>
<evidence type="ECO:0000259" key="2">
    <source>
        <dbReference type="PROSITE" id="PS51099"/>
    </source>
</evidence>
<dbReference type="AlphaFoldDB" id="A0A3E0A7Q4"/>
<dbReference type="SUPFAM" id="SSF52794">
    <property type="entry name" value="PTS system IIB component-like"/>
    <property type="match status" value="1"/>
</dbReference>
<dbReference type="Proteomes" id="UP000256388">
    <property type="component" value="Unassembled WGS sequence"/>
</dbReference>
<feature type="domain" description="PTS EIIB type-2" evidence="2">
    <location>
        <begin position="4"/>
        <end position="96"/>
    </location>
</feature>
<dbReference type="PROSITE" id="PS51099">
    <property type="entry name" value="PTS_EIIB_TYPE_2"/>
    <property type="match status" value="1"/>
</dbReference>
<comment type="caution">
    <text evidence="3">The sequence shown here is derived from an EMBL/GenBank/DDBJ whole genome shotgun (WGS) entry which is preliminary data.</text>
</comment>
<keyword evidence="1" id="KW-0808">Transferase</keyword>
<sequence length="101" mass="10922">MYKVKIVVVCGSGVAMAMHAAYKLKEKLEAEKLSVHIDGSGNNELPGRIANYDIVVSNVQVTVETNKPVFNAIPLITGVGEDELVEKIIVKVKEIQAEKSA</sequence>
<dbReference type="InterPro" id="IPR003501">
    <property type="entry name" value="PTS_EIIB_2/3"/>
</dbReference>
<dbReference type="InterPro" id="IPR013011">
    <property type="entry name" value="PTS_EIIB_2"/>
</dbReference>
<gene>
    <name evidence="3" type="ORF">DFR64_2176</name>
</gene>
<proteinExistence type="predicted"/>
<dbReference type="EMBL" id="QUMS01000003">
    <property type="protein sequence ID" value="REG06976.1"/>
    <property type="molecule type" value="Genomic_DNA"/>
</dbReference>
<dbReference type="Pfam" id="PF02302">
    <property type="entry name" value="PTS_IIB"/>
    <property type="match status" value="1"/>
</dbReference>
<protein>
    <submittedName>
        <fullName evidence="3">PTS system galactitol-specific IIB component</fullName>
    </submittedName>
</protein>
<dbReference type="GO" id="GO:0009401">
    <property type="term" value="P:phosphoenolpyruvate-dependent sugar phosphotransferase system"/>
    <property type="evidence" value="ECO:0007669"/>
    <property type="project" value="InterPro"/>
</dbReference>
<keyword evidence="4" id="KW-1185">Reference proteome</keyword>
<dbReference type="GO" id="GO:0008982">
    <property type="term" value="F:protein-N(PI)-phosphohistidine-sugar phosphotransferase activity"/>
    <property type="evidence" value="ECO:0007669"/>
    <property type="project" value="InterPro"/>
</dbReference>
<organism evidence="3 4">
    <name type="scientific">Pelolinea submarina</name>
    <dbReference type="NCBI Taxonomy" id="913107"/>
    <lineage>
        <taxon>Bacteria</taxon>
        <taxon>Bacillati</taxon>
        <taxon>Chloroflexota</taxon>
        <taxon>Anaerolineae</taxon>
        <taxon>Anaerolineales</taxon>
        <taxon>Anaerolineaceae</taxon>
        <taxon>Pelolinea</taxon>
    </lineage>
</organism>
<dbReference type="InterPro" id="IPR036095">
    <property type="entry name" value="PTS_EIIB-like_sf"/>
</dbReference>
<name>A0A3E0A7Q4_9CHLR</name>
<reference evidence="3 4" key="1">
    <citation type="submission" date="2018-08" db="EMBL/GenBank/DDBJ databases">
        <title>Genomic Encyclopedia of Type Strains, Phase IV (KMG-IV): sequencing the most valuable type-strain genomes for metagenomic binning, comparative biology and taxonomic classification.</title>
        <authorList>
            <person name="Goeker M."/>
        </authorList>
    </citation>
    <scope>NUCLEOTIDE SEQUENCE [LARGE SCALE GENOMIC DNA]</scope>
    <source>
        <strain evidence="3 4">DSM 23923</strain>
    </source>
</reference>
<dbReference type="OrthoDB" id="3196672at2"/>
<evidence type="ECO:0000313" key="3">
    <source>
        <dbReference type="EMBL" id="REG06976.1"/>
    </source>
</evidence>
<dbReference type="RefSeq" id="WP_116225458.1">
    <property type="nucleotide sequence ID" value="NZ_AP018437.1"/>
</dbReference>
<accession>A0A3E0A7Q4</accession>
<evidence type="ECO:0000313" key="4">
    <source>
        <dbReference type="Proteomes" id="UP000256388"/>
    </source>
</evidence>
<dbReference type="Gene3D" id="3.40.50.2300">
    <property type="match status" value="1"/>
</dbReference>